<dbReference type="Pfam" id="PF01764">
    <property type="entry name" value="Lipase_3"/>
    <property type="match status" value="1"/>
</dbReference>
<dbReference type="EMBL" id="QGKV02000759">
    <property type="protein sequence ID" value="KAF3561594.1"/>
    <property type="molecule type" value="Genomic_DNA"/>
</dbReference>
<accession>A0ABQ7CQD8</accession>
<evidence type="ECO:0000256" key="8">
    <source>
        <dbReference type="ARBA" id="ARBA00023235"/>
    </source>
</evidence>
<dbReference type="Proteomes" id="UP000266723">
    <property type="component" value="Unassembled WGS sequence"/>
</dbReference>
<evidence type="ECO:0000256" key="5">
    <source>
        <dbReference type="ARBA" id="ARBA00013189"/>
    </source>
</evidence>
<sequence>MVSKNVLVTGGAGYIGSHTVLQLLTGGYSAVVVDNLDNSSAASLQRVKKLAAEHGEHLSFHQVDLRDRPALEKIFSETKFDAVIHFAGLKAVGESVDKPLLYYNNNLAGTITLLEVMAQYNCKNLVFSSSATVYGSPKEVPCTEEFPISALNPYGRTKLFIEEICRDVYGSDPEWKIVLLRYFNPVGAHPSGDIGEDPRGIPNNLMPFVQQVAVGRRPHLTVYGNDYNTVDGTGVRDYIHVMDLADGHIAALRKLEDCKIGCEVYNLGTGNGTSVLEMVDAFEKASGKKIPLVTAGRRPGDAEIVYASTERAESELNWKANEHHRRSVAASLVQGIYVAERDRQLQREGPELALSPLWSEFFHFRLIRKLVDDADLSIFGGIYEYKPPQPSSGTVKSQELSPRFVIAFRGTVNKADSISRDIELDIHIIKNGLHTTTRFEIAMQAVRNMVASVGCSNVWLAGHSLGASMALLTGKTVARTGVLPECFAFNPPFLSPPIERIKDKRIKHGIRIAGSVITAGLALAKKATQQVSQNHRALPAPPDQFAALSDWFPRLYVNPGDHLCSEFIGYFEHRNKMEEIGAGFVERLATQHSLGGLVMDVVSGGKNTEAPVHLIPTAVLTVNMSSSRDFKEAHGIHQWWREDKIFDTKIYQYK</sequence>
<dbReference type="PANTHER" id="PTHR43725:SF47">
    <property type="entry name" value="UDP-GLUCOSE 4-EPIMERASE"/>
    <property type="match status" value="1"/>
</dbReference>
<dbReference type="NCBIfam" id="NF007956">
    <property type="entry name" value="PRK10675.1"/>
    <property type="match status" value="1"/>
</dbReference>
<organism evidence="11 12">
    <name type="scientific">Brassica cretica</name>
    <name type="common">Mustard</name>
    <dbReference type="NCBI Taxonomy" id="69181"/>
    <lineage>
        <taxon>Eukaryota</taxon>
        <taxon>Viridiplantae</taxon>
        <taxon>Streptophyta</taxon>
        <taxon>Embryophyta</taxon>
        <taxon>Tracheophyta</taxon>
        <taxon>Spermatophyta</taxon>
        <taxon>Magnoliopsida</taxon>
        <taxon>eudicotyledons</taxon>
        <taxon>Gunneridae</taxon>
        <taxon>Pentapetalae</taxon>
        <taxon>rosids</taxon>
        <taxon>malvids</taxon>
        <taxon>Brassicales</taxon>
        <taxon>Brassicaceae</taxon>
        <taxon>Brassiceae</taxon>
        <taxon>Brassica</taxon>
    </lineage>
</organism>
<evidence type="ECO:0000256" key="3">
    <source>
        <dbReference type="ARBA" id="ARBA00004947"/>
    </source>
</evidence>
<proteinExistence type="inferred from homology"/>
<keyword evidence="12" id="KW-1185">Reference proteome</keyword>
<dbReference type="CDD" id="cd05247">
    <property type="entry name" value="UDP_G4E_1_SDR_e"/>
    <property type="match status" value="1"/>
</dbReference>
<dbReference type="SUPFAM" id="SSF53474">
    <property type="entry name" value="alpha/beta-Hydrolases"/>
    <property type="match status" value="1"/>
</dbReference>
<reference evidence="11 12" key="1">
    <citation type="journal article" date="2020" name="BMC Genomics">
        <title>Intraspecific diversification of the crop wild relative Brassica cretica Lam. using demographic model selection.</title>
        <authorList>
            <person name="Kioukis A."/>
            <person name="Michalopoulou V.A."/>
            <person name="Briers L."/>
            <person name="Pirintsos S."/>
            <person name="Studholme D.J."/>
            <person name="Pavlidis P."/>
            <person name="Sarris P.F."/>
        </authorList>
    </citation>
    <scope>NUCLEOTIDE SEQUENCE [LARGE SCALE GENOMIC DNA]</scope>
    <source>
        <strain evidence="12">cv. PFS-1207/04</strain>
    </source>
</reference>
<dbReference type="InterPro" id="IPR029058">
    <property type="entry name" value="AB_hydrolase_fold"/>
</dbReference>
<feature type="domain" description="Fungal lipase-type" evidence="9">
    <location>
        <begin position="443"/>
        <end position="492"/>
    </location>
</feature>
<keyword evidence="7" id="KW-0520">NAD</keyword>
<comment type="catalytic activity">
    <reaction evidence="1">
        <text>UDP-alpha-D-glucose = UDP-alpha-D-galactose</text>
        <dbReference type="Rhea" id="RHEA:22168"/>
        <dbReference type="ChEBI" id="CHEBI:58885"/>
        <dbReference type="ChEBI" id="CHEBI:66914"/>
        <dbReference type="EC" id="5.1.3.2"/>
    </reaction>
</comment>
<dbReference type="Gene3D" id="3.40.50.720">
    <property type="entry name" value="NAD(P)-binding Rossmann-like Domain"/>
    <property type="match status" value="1"/>
</dbReference>
<evidence type="ECO:0000313" key="11">
    <source>
        <dbReference type="EMBL" id="KAF3561594.1"/>
    </source>
</evidence>
<evidence type="ECO:0000259" key="9">
    <source>
        <dbReference type="Pfam" id="PF01764"/>
    </source>
</evidence>
<comment type="pathway">
    <text evidence="3">Carbohydrate metabolism; galactose metabolism.</text>
</comment>
<dbReference type="Pfam" id="PF16363">
    <property type="entry name" value="GDP_Man_Dehyd"/>
    <property type="match status" value="1"/>
</dbReference>
<name>A0ABQ7CQD8_BRACR</name>
<dbReference type="InterPro" id="IPR005886">
    <property type="entry name" value="UDP_G4E"/>
</dbReference>
<evidence type="ECO:0000313" key="12">
    <source>
        <dbReference type="Proteomes" id="UP000266723"/>
    </source>
</evidence>
<evidence type="ECO:0000256" key="4">
    <source>
        <dbReference type="ARBA" id="ARBA00007637"/>
    </source>
</evidence>
<evidence type="ECO:0000256" key="1">
    <source>
        <dbReference type="ARBA" id="ARBA00000083"/>
    </source>
</evidence>
<dbReference type="Gene3D" id="3.40.50.1820">
    <property type="entry name" value="alpha/beta hydrolase"/>
    <property type="match status" value="1"/>
</dbReference>
<dbReference type="InterPro" id="IPR016040">
    <property type="entry name" value="NAD(P)-bd_dom"/>
</dbReference>
<feature type="domain" description="NAD(P)-binding" evidence="10">
    <location>
        <begin position="7"/>
        <end position="322"/>
    </location>
</feature>
<gene>
    <name evidence="11" type="ORF">DY000_02015227</name>
</gene>
<dbReference type="InterPro" id="IPR036291">
    <property type="entry name" value="NAD(P)-bd_dom_sf"/>
</dbReference>
<evidence type="ECO:0000256" key="2">
    <source>
        <dbReference type="ARBA" id="ARBA00001911"/>
    </source>
</evidence>
<dbReference type="SUPFAM" id="SSF51735">
    <property type="entry name" value="NAD(P)-binding Rossmann-fold domains"/>
    <property type="match status" value="1"/>
</dbReference>
<keyword evidence="6" id="KW-0378">Hydrolase</keyword>
<comment type="caution">
    <text evidence="11">The sequence shown here is derived from an EMBL/GenBank/DDBJ whole genome shotgun (WGS) entry which is preliminary data.</text>
</comment>
<dbReference type="NCBIfam" id="TIGR01179">
    <property type="entry name" value="galE"/>
    <property type="match status" value="1"/>
</dbReference>
<dbReference type="InterPro" id="IPR002921">
    <property type="entry name" value="Fungal_lipase-type"/>
</dbReference>
<evidence type="ECO:0000256" key="6">
    <source>
        <dbReference type="ARBA" id="ARBA00022801"/>
    </source>
</evidence>
<comment type="cofactor">
    <cofactor evidence="2">
        <name>NAD(+)</name>
        <dbReference type="ChEBI" id="CHEBI:57540"/>
    </cofactor>
</comment>
<evidence type="ECO:0000256" key="7">
    <source>
        <dbReference type="ARBA" id="ARBA00023027"/>
    </source>
</evidence>
<comment type="similarity">
    <text evidence="4">Belongs to the NAD(P)-dependent epimerase/dehydratase family.</text>
</comment>
<dbReference type="EC" id="5.1.3.2" evidence="5"/>
<protein>
    <recommendedName>
        <fullName evidence="5">UDP-glucose 4-epimerase</fullName>
        <ecNumber evidence="5">5.1.3.2</ecNumber>
    </recommendedName>
</protein>
<dbReference type="PANTHER" id="PTHR43725">
    <property type="entry name" value="UDP-GLUCOSE 4-EPIMERASE"/>
    <property type="match status" value="1"/>
</dbReference>
<keyword evidence="8" id="KW-0413">Isomerase</keyword>
<dbReference type="Gene3D" id="3.90.25.10">
    <property type="entry name" value="UDP-galactose 4-epimerase, domain 1"/>
    <property type="match status" value="1"/>
</dbReference>
<evidence type="ECO:0000259" key="10">
    <source>
        <dbReference type="Pfam" id="PF16363"/>
    </source>
</evidence>